<dbReference type="PROSITE" id="PS51800">
    <property type="entry name" value="ZF_CHHC_U11_48K"/>
    <property type="match status" value="1"/>
</dbReference>
<dbReference type="InterPro" id="IPR039044">
    <property type="entry name" value="Trm13"/>
</dbReference>
<sequence>MKEANSTSAEQGDNDGLPKKRKLATGDGDTSQSVRCKYYVQRKKRLCKMTVGPGREYCGEHEPAAATTEHPHPADGFTEIAGPPTGRIPCPLDPKHSVAAVRLEKHLKICNARPPGSVPVFIVPGINNCDDDLPTVITPVQQIEEQQQEQQQQKPEEEPSLPRVGAQIATAQKLSSLPAEELRELIQKVHRIFDAQVGPIEEQSPRHPILDDELNNTEYGPQTLKHLRQSSALLGLLEKYGFLCDSSTFVEFGAGKGQVAYWVAQIVQTQPLSNCGVLLVDRASHRHKRDNKIEDRTLVRRIRADIADLALEKVDGLTGRRAIGIGKHLCGGATDLALRCLVRCQQEGDTPVQGGLFALCCHHRCDWRSFVGKSFLLANGIGRQEFELLVRMVSWAVCGTGMSRERRAEEAANGGASEVKLDRCQLTRAERETIGWKCKRILDIARIQYLECHGFVPHLRRYVTDDITPENVCLVFVKK</sequence>
<dbReference type="Pfam" id="PF11722">
    <property type="entry name" value="zf-TRM13_CCCH"/>
    <property type="match status" value="1"/>
</dbReference>
<dbReference type="OrthoDB" id="258806at2759"/>
<evidence type="ECO:0000256" key="10">
    <source>
        <dbReference type="ARBA" id="ARBA00048635"/>
    </source>
</evidence>
<evidence type="ECO:0000256" key="12">
    <source>
        <dbReference type="RuleBase" id="RU367103"/>
    </source>
</evidence>
<dbReference type="VEuPathDB" id="VectorBase:ADAR2_009444"/>
<dbReference type="AlphaFoldDB" id="A0A2M4CRB1"/>
<dbReference type="PANTHER" id="PTHR12998:SF0">
    <property type="entry name" value="TRNA:M(4)X MODIFICATION ENZYME TRM13 HOMOLOG"/>
    <property type="match status" value="1"/>
</dbReference>
<comment type="function">
    <text evidence="12">tRNA methylase which 2'-O-methylates cytidine(4) in tRNA(Pro) and tRNA(Gly)(GCC), and adenosine(4) in tRNA(His).</text>
</comment>
<dbReference type="GO" id="GO:0106050">
    <property type="term" value="F:tRNA 2'-O-methyltransferase activity"/>
    <property type="evidence" value="ECO:0007669"/>
    <property type="project" value="UniProtKB-UniRule"/>
</dbReference>
<dbReference type="EC" id="2.1.1.225" evidence="12"/>
<evidence type="ECO:0000256" key="7">
    <source>
        <dbReference type="ARBA" id="ARBA00022771"/>
    </source>
</evidence>
<comment type="catalytic activity">
    <reaction evidence="10 12">
        <text>cytidine(4) in tRNA(Gly)(GCC) + S-adenosyl-L-methionine = 2'-O-methylcytidine(4) in tRNA(Gly)(GCC) + S-adenosyl-L-homocysteine + H(+)</text>
        <dbReference type="Rhea" id="RHEA:43192"/>
        <dbReference type="Rhea" id="RHEA-COMP:10399"/>
        <dbReference type="Rhea" id="RHEA-COMP:10400"/>
        <dbReference type="ChEBI" id="CHEBI:15378"/>
        <dbReference type="ChEBI" id="CHEBI:57856"/>
        <dbReference type="ChEBI" id="CHEBI:59789"/>
        <dbReference type="ChEBI" id="CHEBI:74495"/>
        <dbReference type="ChEBI" id="CHEBI:82748"/>
        <dbReference type="EC" id="2.1.1.225"/>
    </reaction>
</comment>
<comment type="catalytic activity">
    <reaction evidence="11 12">
        <text>adenosine(4) in tRNA(His) + S-adenosyl-L-methionine = 2'-O-methyladenosine(4) in tRNA(His) + S-adenosyl-L-homocysteine + H(+)</text>
        <dbReference type="Rhea" id="RHEA:43196"/>
        <dbReference type="Rhea" id="RHEA-COMP:10401"/>
        <dbReference type="Rhea" id="RHEA-COMP:10402"/>
        <dbReference type="ChEBI" id="CHEBI:15378"/>
        <dbReference type="ChEBI" id="CHEBI:57856"/>
        <dbReference type="ChEBI" id="CHEBI:59789"/>
        <dbReference type="ChEBI" id="CHEBI:74411"/>
        <dbReference type="ChEBI" id="CHEBI:74477"/>
        <dbReference type="EC" id="2.1.1.225"/>
    </reaction>
</comment>
<evidence type="ECO:0000256" key="11">
    <source>
        <dbReference type="ARBA" id="ARBA00049393"/>
    </source>
</evidence>
<dbReference type="GO" id="GO:0030488">
    <property type="term" value="P:tRNA methylation"/>
    <property type="evidence" value="ECO:0007669"/>
    <property type="project" value="InterPro"/>
</dbReference>
<protein>
    <recommendedName>
        <fullName evidence="12">tRNA:m(4)X modification enzyme TRM13</fullName>
        <ecNumber evidence="12">2.1.1.225</ecNumber>
    </recommendedName>
</protein>
<reference evidence="15" key="1">
    <citation type="submission" date="2018-01" db="EMBL/GenBank/DDBJ databases">
        <title>An insight into the sialome of Amazonian anophelines.</title>
        <authorList>
            <person name="Ribeiro J.M."/>
            <person name="Scarpassa V."/>
            <person name="Calvo E."/>
        </authorList>
    </citation>
    <scope>NUCLEOTIDE SEQUENCE</scope>
</reference>
<evidence type="ECO:0000256" key="8">
    <source>
        <dbReference type="ARBA" id="ARBA00022833"/>
    </source>
</evidence>
<feature type="compositionally biased region" description="Polar residues" evidence="13">
    <location>
        <begin position="1"/>
        <end position="11"/>
    </location>
</feature>
<dbReference type="InterPro" id="IPR021721">
    <property type="entry name" value="Znf_CCCH-type_TRM13"/>
</dbReference>
<name>A0A2M4CRB1_ANODA</name>
<evidence type="ECO:0000256" key="13">
    <source>
        <dbReference type="SAM" id="MobiDB-lite"/>
    </source>
</evidence>
<dbReference type="Pfam" id="PF05253">
    <property type="entry name" value="zf-U11-48K"/>
    <property type="match status" value="1"/>
</dbReference>
<dbReference type="InterPro" id="IPR022776">
    <property type="entry name" value="TRM13/UPF0224_CHHC_Znf_dom"/>
</dbReference>
<accession>A0A2M4CRB1</accession>
<keyword evidence="2 12" id="KW-0489">Methyltransferase</keyword>
<comment type="catalytic activity">
    <reaction evidence="9 12">
        <text>cytidine(4) in tRNA(Pro) + S-adenosyl-L-methionine = 2'-O-methylcytidine(4) in tRNA(Pro) + S-adenosyl-L-homocysteine + H(+)</text>
        <dbReference type="Rhea" id="RHEA:32767"/>
        <dbReference type="Rhea" id="RHEA-COMP:10397"/>
        <dbReference type="Rhea" id="RHEA-COMP:10398"/>
        <dbReference type="ChEBI" id="CHEBI:15378"/>
        <dbReference type="ChEBI" id="CHEBI:57856"/>
        <dbReference type="ChEBI" id="CHEBI:59789"/>
        <dbReference type="ChEBI" id="CHEBI:74495"/>
        <dbReference type="ChEBI" id="CHEBI:82748"/>
        <dbReference type="EC" id="2.1.1.225"/>
    </reaction>
</comment>
<comment type="similarity">
    <text evidence="1 12">Belongs to the methyltransferase TRM13 family.</text>
</comment>
<dbReference type="GeneID" id="125956583"/>
<keyword evidence="7 12" id="KW-0863">Zinc-finger</keyword>
<evidence type="ECO:0000256" key="6">
    <source>
        <dbReference type="ARBA" id="ARBA00022723"/>
    </source>
</evidence>
<keyword evidence="5 12" id="KW-0819">tRNA processing</keyword>
<feature type="domain" description="CHHC U11-48K-type" evidence="14">
    <location>
        <begin position="87"/>
        <end position="114"/>
    </location>
</feature>
<dbReference type="EMBL" id="GGFL01003637">
    <property type="protein sequence ID" value="MBW67815.1"/>
    <property type="molecule type" value="Transcribed_RNA"/>
</dbReference>
<evidence type="ECO:0000256" key="3">
    <source>
        <dbReference type="ARBA" id="ARBA00022679"/>
    </source>
</evidence>
<proteinExistence type="inferred from homology"/>
<keyword evidence="4 12" id="KW-0949">S-adenosyl-L-methionine</keyword>
<evidence type="ECO:0000259" key="14">
    <source>
        <dbReference type="PROSITE" id="PS51800"/>
    </source>
</evidence>
<dbReference type="RefSeq" id="XP_049544579.1">
    <property type="nucleotide sequence ID" value="XM_049688622.1"/>
</dbReference>
<dbReference type="PANTHER" id="PTHR12998">
    <property type="entry name" value="TRNA:M(4)X MODIFICATION ENZYME TRM13 HOMOLOG"/>
    <property type="match status" value="1"/>
</dbReference>
<evidence type="ECO:0000256" key="5">
    <source>
        <dbReference type="ARBA" id="ARBA00022694"/>
    </source>
</evidence>
<keyword evidence="8 12" id="KW-0862">Zinc</keyword>
<dbReference type="Pfam" id="PF05206">
    <property type="entry name" value="TRM13"/>
    <property type="match status" value="1"/>
</dbReference>
<keyword evidence="3 12" id="KW-0808">Transferase</keyword>
<evidence type="ECO:0000256" key="4">
    <source>
        <dbReference type="ARBA" id="ARBA00022691"/>
    </source>
</evidence>
<dbReference type="GO" id="GO:0008270">
    <property type="term" value="F:zinc ion binding"/>
    <property type="evidence" value="ECO:0007669"/>
    <property type="project" value="UniProtKB-KW"/>
</dbReference>
<evidence type="ECO:0000256" key="1">
    <source>
        <dbReference type="ARBA" id="ARBA00005265"/>
    </source>
</evidence>
<evidence type="ECO:0000256" key="9">
    <source>
        <dbReference type="ARBA" id="ARBA00048165"/>
    </source>
</evidence>
<evidence type="ECO:0000313" key="15">
    <source>
        <dbReference type="EMBL" id="MBW67815.1"/>
    </source>
</evidence>
<keyword evidence="6 12" id="KW-0479">Metal-binding</keyword>
<dbReference type="InterPro" id="IPR007871">
    <property type="entry name" value="Methyltransferase_TRM13"/>
</dbReference>
<organism evidence="15">
    <name type="scientific">Anopheles darlingi</name>
    <name type="common">Mosquito</name>
    <dbReference type="NCBI Taxonomy" id="43151"/>
    <lineage>
        <taxon>Eukaryota</taxon>
        <taxon>Metazoa</taxon>
        <taxon>Ecdysozoa</taxon>
        <taxon>Arthropoda</taxon>
        <taxon>Hexapoda</taxon>
        <taxon>Insecta</taxon>
        <taxon>Pterygota</taxon>
        <taxon>Neoptera</taxon>
        <taxon>Endopterygota</taxon>
        <taxon>Diptera</taxon>
        <taxon>Nematocera</taxon>
        <taxon>Culicoidea</taxon>
        <taxon>Culicidae</taxon>
        <taxon>Anophelinae</taxon>
        <taxon>Anopheles</taxon>
    </lineage>
</organism>
<evidence type="ECO:0000256" key="2">
    <source>
        <dbReference type="ARBA" id="ARBA00022603"/>
    </source>
</evidence>
<feature type="region of interest" description="Disordered" evidence="13">
    <location>
        <begin position="1"/>
        <end position="32"/>
    </location>
</feature>